<dbReference type="Gene3D" id="1.10.260.40">
    <property type="entry name" value="lambda repressor-like DNA-binding domains"/>
    <property type="match status" value="1"/>
</dbReference>
<evidence type="ECO:0000259" key="1">
    <source>
        <dbReference type="SMART" id="SM00530"/>
    </source>
</evidence>
<organism evidence="2 3">
    <name type="scientific">Nocardiopsis rhodophaea</name>
    <dbReference type="NCBI Taxonomy" id="280238"/>
    <lineage>
        <taxon>Bacteria</taxon>
        <taxon>Bacillati</taxon>
        <taxon>Actinomycetota</taxon>
        <taxon>Actinomycetes</taxon>
        <taxon>Streptosporangiales</taxon>
        <taxon>Nocardiopsidaceae</taxon>
        <taxon>Nocardiopsis</taxon>
    </lineage>
</organism>
<protein>
    <submittedName>
        <fullName evidence="2">Helix-turn-helix transcriptional regulator</fullName>
    </submittedName>
</protein>
<dbReference type="SUPFAM" id="SSF47413">
    <property type="entry name" value="lambda repressor-like DNA-binding domains"/>
    <property type="match status" value="1"/>
</dbReference>
<gene>
    <name evidence="2" type="ORF">GCM10009799_04640</name>
</gene>
<reference evidence="2 3" key="1">
    <citation type="journal article" date="2019" name="Int. J. Syst. Evol. Microbiol.">
        <title>The Global Catalogue of Microorganisms (GCM) 10K type strain sequencing project: providing services to taxonomists for standard genome sequencing and annotation.</title>
        <authorList>
            <consortium name="The Broad Institute Genomics Platform"/>
            <consortium name="The Broad Institute Genome Sequencing Center for Infectious Disease"/>
            <person name="Wu L."/>
            <person name="Ma J."/>
        </authorList>
    </citation>
    <scope>NUCLEOTIDE SEQUENCE [LARGE SCALE GENOMIC DNA]</scope>
    <source>
        <strain evidence="2 3">JCM 15313</strain>
    </source>
</reference>
<sequence>MISSPTLRRRRLSRRLRELRDRKGWTAKQVANEAKKRSGRPRGWSDSKVIRLERGEWKRLRVDDVRVLLDIYDVTDPEEIAACEHLAKEANQKGWWATFDDVLGSGQFVGLEAEASRIRTYQPAAVPGLLQTEDYVRAVIRSDAVDGETEVERRVAARMLRQQLLTRSTPPAYHAVIDEGALLRVTSQLRGQLQHLLDMGMRDNLDIQVLPIDRGPHAAMTGQFVVMDFPPPDPPIVYLETLSEEIYLEKDADIQRYQQIYDFVRTEALPVDESRKLIQNLLISRNQDATNA</sequence>
<dbReference type="Pfam" id="PF19054">
    <property type="entry name" value="DUF5753"/>
    <property type="match status" value="1"/>
</dbReference>
<dbReference type="RefSeq" id="WP_344159835.1">
    <property type="nucleotide sequence ID" value="NZ_BAAAPC010000002.1"/>
</dbReference>
<dbReference type="Proteomes" id="UP001501585">
    <property type="component" value="Unassembled WGS sequence"/>
</dbReference>
<keyword evidence="3" id="KW-1185">Reference proteome</keyword>
<dbReference type="Pfam" id="PF13560">
    <property type="entry name" value="HTH_31"/>
    <property type="match status" value="1"/>
</dbReference>
<comment type="caution">
    <text evidence="2">The sequence shown here is derived from an EMBL/GenBank/DDBJ whole genome shotgun (WGS) entry which is preliminary data.</text>
</comment>
<name>A0ABN2SA93_9ACTN</name>
<dbReference type="EMBL" id="BAAAPC010000002">
    <property type="protein sequence ID" value="GAA1982552.1"/>
    <property type="molecule type" value="Genomic_DNA"/>
</dbReference>
<dbReference type="InterPro" id="IPR010982">
    <property type="entry name" value="Lambda_DNA-bd_dom_sf"/>
</dbReference>
<evidence type="ECO:0000313" key="2">
    <source>
        <dbReference type="EMBL" id="GAA1982552.1"/>
    </source>
</evidence>
<evidence type="ECO:0000313" key="3">
    <source>
        <dbReference type="Proteomes" id="UP001501585"/>
    </source>
</evidence>
<dbReference type="InterPro" id="IPR043917">
    <property type="entry name" value="DUF5753"/>
</dbReference>
<feature type="domain" description="HTH cro/C1-type" evidence="1">
    <location>
        <begin position="15"/>
        <end position="79"/>
    </location>
</feature>
<accession>A0ABN2SA93</accession>
<dbReference type="InterPro" id="IPR001387">
    <property type="entry name" value="Cro/C1-type_HTH"/>
</dbReference>
<proteinExistence type="predicted"/>
<dbReference type="SMART" id="SM00530">
    <property type="entry name" value="HTH_XRE"/>
    <property type="match status" value="1"/>
</dbReference>